<dbReference type="Proteomes" id="UP001054902">
    <property type="component" value="Unassembled WGS sequence"/>
</dbReference>
<organism evidence="2 3">
    <name type="scientific">Chaetoceros tenuissimus</name>
    <dbReference type="NCBI Taxonomy" id="426638"/>
    <lineage>
        <taxon>Eukaryota</taxon>
        <taxon>Sar</taxon>
        <taxon>Stramenopiles</taxon>
        <taxon>Ochrophyta</taxon>
        <taxon>Bacillariophyta</taxon>
        <taxon>Coscinodiscophyceae</taxon>
        <taxon>Chaetocerotophycidae</taxon>
        <taxon>Chaetocerotales</taxon>
        <taxon>Chaetocerotaceae</taxon>
        <taxon>Chaetoceros</taxon>
    </lineage>
</organism>
<comment type="caution">
    <text evidence="2">The sequence shown here is derived from an EMBL/GenBank/DDBJ whole genome shotgun (WGS) entry which is preliminary data.</text>
</comment>
<dbReference type="EMBL" id="BLLK01000020">
    <property type="protein sequence ID" value="GFH44700.1"/>
    <property type="molecule type" value="Genomic_DNA"/>
</dbReference>
<evidence type="ECO:0000313" key="3">
    <source>
        <dbReference type="Proteomes" id="UP001054902"/>
    </source>
</evidence>
<protein>
    <submittedName>
        <fullName evidence="2">Uncharacterized protein</fullName>
    </submittedName>
</protein>
<dbReference type="AlphaFoldDB" id="A0AAD3CHG7"/>
<feature type="compositionally biased region" description="Basic residues" evidence="1">
    <location>
        <begin position="180"/>
        <end position="191"/>
    </location>
</feature>
<keyword evidence="3" id="KW-1185">Reference proteome</keyword>
<gene>
    <name evidence="2" type="ORF">CTEN210_01174</name>
</gene>
<feature type="region of interest" description="Disordered" evidence="1">
    <location>
        <begin position="171"/>
        <end position="191"/>
    </location>
</feature>
<evidence type="ECO:0000313" key="2">
    <source>
        <dbReference type="EMBL" id="GFH44700.1"/>
    </source>
</evidence>
<proteinExistence type="predicted"/>
<reference evidence="2 3" key="1">
    <citation type="journal article" date="2021" name="Sci. Rep.">
        <title>The genome of the diatom Chaetoceros tenuissimus carries an ancient integrated fragment of an extant virus.</title>
        <authorList>
            <person name="Hongo Y."/>
            <person name="Kimura K."/>
            <person name="Takaki Y."/>
            <person name="Yoshida Y."/>
            <person name="Baba S."/>
            <person name="Kobayashi G."/>
            <person name="Nagasaki K."/>
            <person name="Hano T."/>
            <person name="Tomaru Y."/>
        </authorList>
    </citation>
    <scope>NUCLEOTIDE SEQUENCE [LARGE SCALE GENOMIC DNA]</scope>
    <source>
        <strain evidence="2 3">NIES-3715</strain>
    </source>
</reference>
<evidence type="ECO:0000256" key="1">
    <source>
        <dbReference type="SAM" id="MobiDB-lite"/>
    </source>
</evidence>
<accession>A0AAD3CHG7</accession>
<sequence length="191" mass="21708">MHLFRVSPEKREQTYCKEMLNPFACNPYKEQPNIEGRKFFLFGRDANGDLANVPQNFSLDLKSGVPGEGIHVWNVEGQKEWEGEKVWTEESTSDVASWTEPVLVEGLYNGGVQFWEPMIPFEFVTGDSENFFESNETYVSQTIVSLPSYWSMTYKPETGVTTLVIKGMSEHCPKDSKSAKSNKSRNLRGST</sequence>
<name>A0AAD3CHG7_9STRA</name>